<evidence type="ECO:0000313" key="4">
    <source>
        <dbReference type="Proteomes" id="UP000572817"/>
    </source>
</evidence>
<feature type="region of interest" description="Disordered" evidence="1">
    <location>
        <begin position="1"/>
        <end position="28"/>
    </location>
</feature>
<keyword evidence="4" id="KW-1185">Reference proteome</keyword>
<dbReference type="InterPro" id="IPR014710">
    <property type="entry name" value="RmlC-like_jellyroll"/>
</dbReference>
<dbReference type="Pfam" id="PF05899">
    <property type="entry name" value="Cupin_3"/>
    <property type="match status" value="2"/>
</dbReference>
<dbReference type="EMBL" id="WWBZ02000001">
    <property type="protein sequence ID" value="KAF4314044.1"/>
    <property type="molecule type" value="Genomic_DNA"/>
</dbReference>
<sequence length="290" mass="31479">MRRRRVDPVPPNTITSNPYVVHGGSQNPPPTEWVPFEWNEPRLGKQIHGEVAVYRPEGVSGSLSAGFWRTGPTSPGAAKDGSHKITYSSPLGDETACVIDGSATLTVAHTGERFEVGPGSVISSPKGLEIQWEIQAPSFKKWWCIWNGTEPTVDPPATLTVHHVSDNPDAWDEYLFTEPKEGELSAGELSFIRKTGSTGTMMSGIWRSGKGIPGSSVDEKGTLVTPYTGTLGDETILLLEGEVDVVETDTGKKHHFRAGDAIGLTSGMHITWTSRGPFTKKLWVITRDVC</sequence>
<proteinExistence type="predicted"/>
<dbReference type="PANTHER" id="PTHR40943:SF1">
    <property type="entry name" value="CYTOPLASMIC PROTEIN"/>
    <property type="match status" value="1"/>
</dbReference>
<reference evidence="3" key="1">
    <citation type="submission" date="2020-04" db="EMBL/GenBank/DDBJ databases">
        <title>Genome Assembly and Annotation of Botryosphaeria dothidea sdau 11-99, a Latent Pathogen of Apple Fruit Ring Rot in China.</title>
        <authorList>
            <person name="Yu C."/>
            <person name="Diao Y."/>
            <person name="Lu Q."/>
            <person name="Zhao J."/>
            <person name="Cui S."/>
            <person name="Peng C."/>
            <person name="He B."/>
            <person name="Liu H."/>
        </authorList>
    </citation>
    <scope>NUCLEOTIDE SEQUENCE [LARGE SCALE GENOMIC DNA]</scope>
    <source>
        <strain evidence="3">Sdau11-99</strain>
    </source>
</reference>
<evidence type="ECO:0000259" key="2">
    <source>
        <dbReference type="Pfam" id="PF05899"/>
    </source>
</evidence>
<organism evidence="3 4">
    <name type="scientific">Botryosphaeria dothidea</name>
    <dbReference type="NCBI Taxonomy" id="55169"/>
    <lineage>
        <taxon>Eukaryota</taxon>
        <taxon>Fungi</taxon>
        <taxon>Dikarya</taxon>
        <taxon>Ascomycota</taxon>
        <taxon>Pezizomycotina</taxon>
        <taxon>Dothideomycetes</taxon>
        <taxon>Dothideomycetes incertae sedis</taxon>
        <taxon>Botryosphaeriales</taxon>
        <taxon>Botryosphaeriaceae</taxon>
        <taxon>Botryosphaeria</taxon>
    </lineage>
</organism>
<feature type="domain" description="(S)-ureidoglycine aminohydrolase cupin" evidence="2">
    <location>
        <begin position="233"/>
        <end position="280"/>
    </location>
</feature>
<gene>
    <name evidence="3" type="ORF">GTA08_BOTSDO01095</name>
</gene>
<dbReference type="OrthoDB" id="5182387at2759"/>
<dbReference type="InterPro" id="IPR011051">
    <property type="entry name" value="RmlC_Cupin_sf"/>
</dbReference>
<accession>A0A8H4J8W4</accession>
<dbReference type="PANTHER" id="PTHR40943">
    <property type="entry name" value="CYTOPLASMIC PROTEIN-RELATED"/>
    <property type="match status" value="1"/>
</dbReference>
<dbReference type="SUPFAM" id="SSF51182">
    <property type="entry name" value="RmlC-like cupins"/>
    <property type="match status" value="1"/>
</dbReference>
<feature type="domain" description="(S)-ureidoglycine aminohydrolase cupin" evidence="2">
    <location>
        <begin position="93"/>
        <end position="141"/>
    </location>
</feature>
<dbReference type="Proteomes" id="UP000572817">
    <property type="component" value="Unassembled WGS sequence"/>
</dbReference>
<evidence type="ECO:0000313" key="3">
    <source>
        <dbReference type="EMBL" id="KAF4314044.1"/>
    </source>
</evidence>
<evidence type="ECO:0000256" key="1">
    <source>
        <dbReference type="SAM" id="MobiDB-lite"/>
    </source>
</evidence>
<dbReference type="InterPro" id="IPR008579">
    <property type="entry name" value="UGlyAH_Cupin_dom"/>
</dbReference>
<name>A0A8H4J8W4_9PEZI</name>
<dbReference type="AlphaFoldDB" id="A0A8H4J8W4"/>
<comment type="caution">
    <text evidence="3">The sequence shown here is derived from an EMBL/GenBank/DDBJ whole genome shotgun (WGS) entry which is preliminary data.</text>
</comment>
<dbReference type="Gene3D" id="2.60.120.10">
    <property type="entry name" value="Jelly Rolls"/>
    <property type="match status" value="2"/>
</dbReference>
<protein>
    <recommendedName>
        <fullName evidence="2">(S)-ureidoglycine aminohydrolase cupin domain-containing protein</fullName>
    </recommendedName>
</protein>